<dbReference type="AlphaFoldDB" id="A0AAE3HC84"/>
<dbReference type="EMBL" id="JTEO01000006">
    <property type="protein sequence ID" value="MCQ6963691.1"/>
    <property type="molecule type" value="Genomic_DNA"/>
</dbReference>
<reference evidence="1 2" key="1">
    <citation type="journal article" date="2011" name="Appl. Environ. Microbiol.">
        <title>Methanogenic archaea isolated from Taiwan's Chelungpu fault.</title>
        <authorList>
            <person name="Wu S.Y."/>
            <person name="Lai M.C."/>
        </authorList>
    </citation>
    <scope>NUCLEOTIDE SEQUENCE [LARGE SCALE GENOMIC DNA]</scope>
    <source>
        <strain evidence="1 2">St545Mb</strain>
    </source>
</reference>
<name>A0AAE3HC84_9EURY</name>
<accession>A0AAE3HC84</accession>
<comment type="caution">
    <text evidence="1">The sequence shown here is derived from an EMBL/GenBank/DDBJ whole genome shotgun (WGS) entry which is preliminary data.</text>
</comment>
<gene>
    <name evidence="1" type="ORF">PV02_11665</name>
</gene>
<evidence type="ECO:0000313" key="2">
    <source>
        <dbReference type="Proteomes" id="UP001206983"/>
    </source>
</evidence>
<keyword evidence="2" id="KW-1185">Reference proteome</keyword>
<proteinExistence type="predicted"/>
<protein>
    <submittedName>
        <fullName evidence="1">Uncharacterized protein</fullName>
    </submittedName>
</protein>
<sequence>MLMVGTDFLARDYSEYELRILYNICRQSRWCPKHINQLHLLNGIPTHNKGNAKKALQDLLKINLLQHYNSDGRDDCCIPKKNRDDAIKILRRYEKQYSFIKYLEYIS</sequence>
<dbReference type="Proteomes" id="UP001206983">
    <property type="component" value="Unassembled WGS sequence"/>
</dbReference>
<evidence type="ECO:0000313" key="1">
    <source>
        <dbReference type="EMBL" id="MCQ6963691.1"/>
    </source>
</evidence>
<organism evidence="1 2">
    <name type="scientific">Methanolobus chelungpuianus</name>
    <dbReference type="NCBI Taxonomy" id="502115"/>
    <lineage>
        <taxon>Archaea</taxon>
        <taxon>Methanobacteriati</taxon>
        <taxon>Methanobacteriota</taxon>
        <taxon>Stenosarchaea group</taxon>
        <taxon>Methanomicrobia</taxon>
        <taxon>Methanosarcinales</taxon>
        <taxon>Methanosarcinaceae</taxon>
        <taxon>Methanolobus</taxon>
    </lineage>
</organism>